<evidence type="ECO:0000256" key="17">
    <source>
        <dbReference type="PROSITE-ProRule" id="PRU00169"/>
    </source>
</evidence>
<reference evidence="23 24" key="1">
    <citation type="submission" date="2018-07" db="EMBL/GenBank/DDBJ databases">
        <title>Halioglobus sp. genome submission.</title>
        <authorList>
            <person name="Ye M.-Q."/>
            <person name="Du Z.-J."/>
        </authorList>
    </citation>
    <scope>NUCLEOTIDE SEQUENCE [LARGE SCALE GENOMIC DNA]</scope>
    <source>
        <strain evidence="23 24">U0301</strain>
    </source>
</reference>
<dbReference type="EC" id="2.7.13.3" evidence="3"/>
<dbReference type="Pfam" id="PF07495">
    <property type="entry name" value="Y_Y_Y"/>
    <property type="match status" value="1"/>
</dbReference>
<evidence type="ECO:0000256" key="1">
    <source>
        <dbReference type="ARBA" id="ARBA00000085"/>
    </source>
</evidence>
<dbReference type="PANTHER" id="PTHR45339:SF1">
    <property type="entry name" value="HYBRID SIGNAL TRANSDUCTION HISTIDINE KINASE J"/>
    <property type="match status" value="1"/>
</dbReference>
<evidence type="ECO:0000256" key="15">
    <source>
        <dbReference type="ARBA" id="ARBA00068150"/>
    </source>
</evidence>
<dbReference type="CDD" id="cd00082">
    <property type="entry name" value="HisKA"/>
    <property type="match status" value="1"/>
</dbReference>
<proteinExistence type="predicted"/>
<evidence type="ECO:0000256" key="11">
    <source>
        <dbReference type="ARBA" id="ARBA00022989"/>
    </source>
</evidence>
<dbReference type="InterPro" id="IPR008207">
    <property type="entry name" value="Sig_transdc_His_kin_Hpt_dom"/>
</dbReference>
<feature type="coiled-coil region" evidence="18">
    <location>
        <begin position="819"/>
        <end position="849"/>
    </location>
</feature>
<feature type="domain" description="Histidine kinase" evidence="20">
    <location>
        <begin position="856"/>
        <end position="1079"/>
    </location>
</feature>
<keyword evidence="11" id="KW-1133">Transmembrane helix</keyword>
<dbReference type="Pfam" id="PF01627">
    <property type="entry name" value="Hpt"/>
    <property type="match status" value="1"/>
</dbReference>
<dbReference type="SUPFAM" id="SSF63829">
    <property type="entry name" value="Calcium-dependent phosphotriesterase"/>
    <property type="match status" value="2"/>
</dbReference>
<evidence type="ECO:0000256" key="6">
    <source>
        <dbReference type="ARBA" id="ARBA00022679"/>
    </source>
</evidence>
<dbReference type="GO" id="GO:0005886">
    <property type="term" value="C:plasma membrane"/>
    <property type="evidence" value="ECO:0007669"/>
    <property type="project" value="UniProtKB-SubCell"/>
</dbReference>
<dbReference type="Gene3D" id="1.10.287.130">
    <property type="match status" value="1"/>
</dbReference>
<dbReference type="InterPro" id="IPR001789">
    <property type="entry name" value="Sig_transdc_resp-reg_receiver"/>
</dbReference>
<dbReference type="OrthoDB" id="9772100at2"/>
<evidence type="ECO:0000259" key="20">
    <source>
        <dbReference type="PROSITE" id="PS50109"/>
    </source>
</evidence>
<dbReference type="InterPro" id="IPR004358">
    <property type="entry name" value="Sig_transdc_His_kin-like_C"/>
</dbReference>
<evidence type="ECO:0000256" key="8">
    <source>
        <dbReference type="ARBA" id="ARBA00022741"/>
    </source>
</evidence>
<dbReference type="GO" id="GO:0005524">
    <property type="term" value="F:ATP binding"/>
    <property type="evidence" value="ECO:0007669"/>
    <property type="project" value="UniProtKB-KW"/>
</dbReference>
<dbReference type="Gene3D" id="1.20.120.160">
    <property type="entry name" value="HPT domain"/>
    <property type="match status" value="1"/>
</dbReference>
<evidence type="ECO:0000256" key="12">
    <source>
        <dbReference type="ARBA" id="ARBA00023012"/>
    </source>
</evidence>
<keyword evidence="13" id="KW-0472">Membrane</keyword>
<comment type="subcellular location">
    <subcellularLocation>
        <location evidence="2">Cell membrane</location>
        <topology evidence="2">Multi-pass membrane protein</topology>
    </subcellularLocation>
</comment>
<dbReference type="PROSITE" id="PS50109">
    <property type="entry name" value="HIS_KIN"/>
    <property type="match status" value="1"/>
</dbReference>
<keyword evidence="10" id="KW-0067">ATP-binding</keyword>
<keyword evidence="12" id="KW-0902">Two-component regulatory system</keyword>
<dbReference type="InterPro" id="IPR011110">
    <property type="entry name" value="Reg_prop"/>
</dbReference>
<keyword evidence="4" id="KW-1003">Cell membrane</keyword>
<comment type="catalytic activity">
    <reaction evidence="1">
        <text>ATP + protein L-histidine = ADP + protein N-phospho-L-histidine.</text>
        <dbReference type="EC" id="2.7.13.3"/>
    </reaction>
</comment>
<organism evidence="23 24">
    <name type="scientific">Seongchinamella sediminis</name>
    <dbReference type="NCBI Taxonomy" id="2283635"/>
    <lineage>
        <taxon>Bacteria</taxon>
        <taxon>Pseudomonadati</taxon>
        <taxon>Pseudomonadota</taxon>
        <taxon>Gammaproteobacteria</taxon>
        <taxon>Cellvibrionales</taxon>
        <taxon>Halieaceae</taxon>
        <taxon>Seongchinamella</taxon>
    </lineage>
</organism>
<dbReference type="SMART" id="SM00388">
    <property type="entry name" value="HisKA"/>
    <property type="match status" value="1"/>
</dbReference>
<dbReference type="Gene3D" id="3.30.565.10">
    <property type="entry name" value="Histidine kinase-like ATPase, C-terminal domain"/>
    <property type="match status" value="1"/>
</dbReference>
<evidence type="ECO:0000256" key="16">
    <source>
        <dbReference type="PROSITE-ProRule" id="PRU00110"/>
    </source>
</evidence>
<dbReference type="SUPFAM" id="SSF63825">
    <property type="entry name" value="YWTD domain"/>
    <property type="match status" value="1"/>
</dbReference>
<evidence type="ECO:0000256" key="13">
    <source>
        <dbReference type="ARBA" id="ARBA00023136"/>
    </source>
</evidence>
<dbReference type="FunFam" id="1.10.287.130:FF:000002">
    <property type="entry name" value="Two-component osmosensing histidine kinase"/>
    <property type="match status" value="1"/>
</dbReference>
<feature type="domain" description="HPt" evidence="22">
    <location>
        <begin position="1387"/>
        <end position="1481"/>
    </location>
</feature>
<dbReference type="Gene3D" id="2.130.10.10">
    <property type="entry name" value="YVTN repeat-like/Quinoprotein amine dehydrogenase"/>
    <property type="match status" value="2"/>
</dbReference>
<dbReference type="InterPro" id="IPR005467">
    <property type="entry name" value="His_kinase_dom"/>
</dbReference>
<comment type="subunit">
    <text evidence="14">At low DSF concentrations, interacts with RpfF.</text>
</comment>
<dbReference type="PROSITE" id="PS50110">
    <property type="entry name" value="RESPONSE_REGULATORY"/>
    <property type="match status" value="1"/>
</dbReference>
<keyword evidence="9" id="KW-0418">Kinase</keyword>
<dbReference type="CDD" id="cd16922">
    <property type="entry name" value="HATPase_EvgS-ArcB-TorS-like"/>
    <property type="match status" value="1"/>
</dbReference>
<evidence type="ECO:0000256" key="9">
    <source>
        <dbReference type="ARBA" id="ARBA00022777"/>
    </source>
</evidence>
<evidence type="ECO:0000256" key="7">
    <source>
        <dbReference type="ARBA" id="ARBA00022692"/>
    </source>
</evidence>
<keyword evidence="19" id="KW-0732">Signal</keyword>
<dbReference type="SUPFAM" id="SSF55874">
    <property type="entry name" value="ATPase domain of HSP90 chaperone/DNA topoisomerase II/histidine kinase"/>
    <property type="match status" value="1"/>
</dbReference>
<dbReference type="EMBL" id="QRAN01000001">
    <property type="protein sequence ID" value="RLQ23646.1"/>
    <property type="molecule type" value="Genomic_DNA"/>
</dbReference>
<dbReference type="FunFam" id="3.30.565.10:FF:000010">
    <property type="entry name" value="Sensor histidine kinase RcsC"/>
    <property type="match status" value="1"/>
</dbReference>
<keyword evidence="5 17" id="KW-0597">Phosphoprotein</keyword>
<dbReference type="InterPro" id="IPR036641">
    <property type="entry name" value="HPT_dom_sf"/>
</dbReference>
<evidence type="ECO:0000256" key="18">
    <source>
        <dbReference type="SAM" id="Coils"/>
    </source>
</evidence>
<dbReference type="InterPro" id="IPR011006">
    <property type="entry name" value="CheY-like_superfamily"/>
</dbReference>
<dbReference type="Gene3D" id="3.40.50.2300">
    <property type="match status" value="1"/>
</dbReference>
<evidence type="ECO:0000259" key="22">
    <source>
        <dbReference type="PROSITE" id="PS50894"/>
    </source>
</evidence>
<keyword evidence="8" id="KW-0547">Nucleotide-binding</keyword>
<protein>
    <recommendedName>
        <fullName evidence="15">Sensory/regulatory protein RpfC</fullName>
        <ecNumber evidence="3">2.7.13.3</ecNumber>
    </recommendedName>
</protein>
<evidence type="ECO:0000256" key="2">
    <source>
        <dbReference type="ARBA" id="ARBA00004651"/>
    </source>
</evidence>
<gene>
    <name evidence="23" type="ORF">DWB85_00365</name>
</gene>
<dbReference type="RefSeq" id="WP_117952028.1">
    <property type="nucleotide sequence ID" value="NZ_QRAN01000001.1"/>
</dbReference>
<dbReference type="SUPFAM" id="SSF47226">
    <property type="entry name" value="Histidine-containing phosphotransfer domain, HPT domain"/>
    <property type="match status" value="1"/>
</dbReference>
<feature type="domain" description="Response regulatory" evidence="21">
    <location>
        <begin position="1218"/>
        <end position="1337"/>
    </location>
</feature>
<dbReference type="GO" id="GO:0000155">
    <property type="term" value="F:phosphorelay sensor kinase activity"/>
    <property type="evidence" value="ECO:0007669"/>
    <property type="project" value="InterPro"/>
</dbReference>
<evidence type="ECO:0000259" key="21">
    <source>
        <dbReference type="PROSITE" id="PS50110"/>
    </source>
</evidence>
<feature type="chain" id="PRO_5018125510" description="Sensory/regulatory protein RpfC" evidence="19">
    <location>
        <begin position="21"/>
        <end position="1491"/>
    </location>
</feature>
<dbReference type="Pfam" id="PF02518">
    <property type="entry name" value="HATPase_c"/>
    <property type="match status" value="1"/>
</dbReference>
<evidence type="ECO:0000256" key="5">
    <source>
        <dbReference type="ARBA" id="ARBA00022553"/>
    </source>
</evidence>
<dbReference type="SMART" id="SM00387">
    <property type="entry name" value="HATPase_c"/>
    <property type="match status" value="1"/>
</dbReference>
<dbReference type="InterPro" id="IPR013783">
    <property type="entry name" value="Ig-like_fold"/>
</dbReference>
<dbReference type="InterPro" id="IPR003661">
    <property type="entry name" value="HisK_dim/P_dom"/>
</dbReference>
<dbReference type="PANTHER" id="PTHR45339">
    <property type="entry name" value="HYBRID SIGNAL TRANSDUCTION HISTIDINE KINASE J"/>
    <property type="match status" value="1"/>
</dbReference>
<evidence type="ECO:0000256" key="4">
    <source>
        <dbReference type="ARBA" id="ARBA00022475"/>
    </source>
</evidence>
<dbReference type="CDD" id="cd17546">
    <property type="entry name" value="REC_hyHK_CKI1_RcsC-like"/>
    <property type="match status" value="1"/>
</dbReference>
<feature type="signal peptide" evidence="19">
    <location>
        <begin position="1"/>
        <end position="20"/>
    </location>
</feature>
<dbReference type="SMART" id="SM00448">
    <property type="entry name" value="REC"/>
    <property type="match status" value="1"/>
</dbReference>
<dbReference type="PRINTS" id="PR00344">
    <property type="entry name" value="BCTRLSENSOR"/>
</dbReference>
<name>A0A3L7E297_9GAMM</name>
<evidence type="ECO:0000313" key="23">
    <source>
        <dbReference type="EMBL" id="RLQ23646.1"/>
    </source>
</evidence>
<dbReference type="SUPFAM" id="SSF52172">
    <property type="entry name" value="CheY-like"/>
    <property type="match status" value="1"/>
</dbReference>
<dbReference type="InterPro" id="IPR011123">
    <property type="entry name" value="Y_Y_Y"/>
</dbReference>
<evidence type="ECO:0000256" key="14">
    <source>
        <dbReference type="ARBA" id="ARBA00064003"/>
    </source>
</evidence>
<evidence type="ECO:0000256" key="3">
    <source>
        <dbReference type="ARBA" id="ARBA00012438"/>
    </source>
</evidence>
<keyword evidence="24" id="KW-1185">Reference proteome</keyword>
<dbReference type="PROSITE" id="PS50894">
    <property type="entry name" value="HPT"/>
    <property type="match status" value="1"/>
</dbReference>
<dbReference type="Proteomes" id="UP000265509">
    <property type="component" value="Unassembled WGS sequence"/>
</dbReference>
<dbReference type="InterPro" id="IPR003594">
    <property type="entry name" value="HATPase_dom"/>
</dbReference>
<dbReference type="Pfam" id="PF07494">
    <property type="entry name" value="Reg_prop"/>
    <property type="match status" value="4"/>
</dbReference>
<dbReference type="Pfam" id="PF00072">
    <property type="entry name" value="Response_reg"/>
    <property type="match status" value="1"/>
</dbReference>
<sequence>MFSRAFTLVVLLLLAFHANSSPLSEYDFYIAPFSKNLTQQTITQTFQDSRGALWFLTKEGLNKYEGQTVENYRFLAGSQHSISTNNVTEITEDINGDIWIATQGGGLNRYDPTVNGFDVQLADPNERNSPFSNTAYSLFSASNGLLWLGYKNSFSSFDPSNGSYRHYTSSSLGIEGFGEVLDITEDRNGQLWLATTTGLLCLKPVDSQDSTIDVERIRIPNRTNAGINRILVTSDNKLWAAQTDLGISILDLDNGELALIEHDENSNTSLSSNRVLDIYEDNAGNIWVATYEGLNLYNSNANSFIRFTTSNAGLPENIIASVYQSREGQYWVGTVYGLVTGTKGHFPVFDATSGNLSSNAVNAFAETVDGSLWVATDNGLNRLKPDATKFEWLNEYTSPGLSSSVVMSLLGDKETLWIGTFDGGLNQLNILTGELKVFKHSPTNPRSLGSNGVTSLLKTSDEMLLIGTFGGGLSLYSNRDGSFTNYQNAPGNENSISSDRVIALFEDSLGNIWVGTEDGLNRFDIEKGVFERFKRDPRDSNSITSDMVWAFYEDSQQRLWLGSAGGGLISWSKQDRENSISNFVNHSGEVRLPSSNIYGIKADNEGNLWLSHNRGVTKYNPTSHSSRQYSERDGLQGSEFNMGAAYQAADGTIYFGGPKGYNVINSNFSKQARIPPLVNISSIKIMNKQVFFEKPYYELEALELGYEDRVLTIETYASDYSNPDLVQYAYMLEGLNPDWVVSEDARVASFTTLPPGNYTLRFAAANPEGVWNWDALSLPIRVHPAPWRSSYAYAVYSLISLLIIGYLFYRQMRSQEIALERQKELEAKVQERTQDLQEARAAAEAANSAKSDFLATMSHEIRTPMHGMIGMTELLLHTDLTAQQRQFAKAAHNSGESLLELINEILDFSKIEATIIELESIEFDLLELIDEVCYLQGEPASRKKLSLNSIFQTNSPRTVIGDPTKIRQVIMNLVSNSIKFTHKGNVDIILGSGEVEDHEGKCLVTITVTDTGIGMTPETQAKVFDVFTQADTSTTREYGGTGLGLSISKHYIELMGGRIDIESSPNRGTSISITVPLEVRSYQENMDSTYKKTASVTCKNDSTYRMIESHIATLGWTCSRQDKPDFQTDSDLVIVDSDSLENLELLSEVTNNNGSHVGILLSSLSDNRSASNLGAWIHVTKPITLNSIQDALSDVQNFKASLNAPQKNAKLFSTNKLKILVAEDVATNQKIIREMIAMLGHSVEVVENGLDAVARYNEDNFDLIFMDCQMPIMDGFLATQKIRESEAVRSSSRTPIIALTAGLGKEDKAKCKASGMDLYVGKPFTVSDIRNAISSFSRRYISRAKNANSTAIIEEAFEDTPDQKTEKSQIINQQAVKAIIDIENQTGNQILPDIFDGYKKQMEQKLEEIRMNVNDLDIEQLTKSAHAVKSMSANIGAQKVRSISSQIEASSKHGNLDDVENNLVMLKDAYEEYLIEFHSKYLSNRSTYARN</sequence>
<keyword evidence="18" id="KW-0175">Coiled coil</keyword>
<dbReference type="Gene3D" id="2.60.40.10">
    <property type="entry name" value="Immunoglobulins"/>
    <property type="match status" value="1"/>
</dbReference>
<feature type="modified residue" description="4-aspartylphosphate" evidence="17">
    <location>
        <position position="1267"/>
    </location>
</feature>
<keyword evidence="6" id="KW-0808">Transferase</keyword>
<dbReference type="Pfam" id="PF00512">
    <property type="entry name" value="HisKA"/>
    <property type="match status" value="1"/>
</dbReference>
<feature type="modified residue" description="Phosphohistidine" evidence="16">
    <location>
        <position position="1426"/>
    </location>
</feature>
<comment type="caution">
    <text evidence="23">The sequence shown here is derived from an EMBL/GenBank/DDBJ whole genome shotgun (WGS) entry which is preliminary data.</text>
</comment>
<dbReference type="InterPro" id="IPR036097">
    <property type="entry name" value="HisK_dim/P_sf"/>
</dbReference>
<evidence type="ECO:0000256" key="19">
    <source>
        <dbReference type="SAM" id="SignalP"/>
    </source>
</evidence>
<dbReference type="InterPro" id="IPR036890">
    <property type="entry name" value="HATPase_C_sf"/>
</dbReference>
<keyword evidence="7" id="KW-0812">Transmembrane</keyword>
<dbReference type="InterPro" id="IPR015943">
    <property type="entry name" value="WD40/YVTN_repeat-like_dom_sf"/>
</dbReference>
<accession>A0A3L7E297</accession>
<evidence type="ECO:0000256" key="10">
    <source>
        <dbReference type="ARBA" id="ARBA00022840"/>
    </source>
</evidence>
<evidence type="ECO:0000313" key="24">
    <source>
        <dbReference type="Proteomes" id="UP000265509"/>
    </source>
</evidence>
<dbReference type="SUPFAM" id="SSF47384">
    <property type="entry name" value="Homodimeric domain of signal transducing histidine kinase"/>
    <property type="match status" value="1"/>
</dbReference>